<evidence type="ECO:0000256" key="2">
    <source>
        <dbReference type="ARBA" id="ARBA00022679"/>
    </source>
</evidence>
<dbReference type="InterPro" id="IPR049560">
    <property type="entry name" value="MeTrfase_RsmB-F_NOP2_cat"/>
</dbReference>
<feature type="binding site" evidence="5">
    <location>
        <position position="339"/>
    </location>
    <ligand>
        <name>S-adenosyl-L-methionine</name>
        <dbReference type="ChEBI" id="CHEBI:59789"/>
    </ligand>
</feature>
<evidence type="ECO:0000256" key="1">
    <source>
        <dbReference type="ARBA" id="ARBA00022603"/>
    </source>
</evidence>
<evidence type="ECO:0000256" key="3">
    <source>
        <dbReference type="ARBA" id="ARBA00022691"/>
    </source>
</evidence>
<dbReference type="GO" id="GO:0003723">
    <property type="term" value="F:RNA binding"/>
    <property type="evidence" value="ECO:0007669"/>
    <property type="project" value="UniProtKB-UniRule"/>
</dbReference>
<evidence type="ECO:0000313" key="9">
    <source>
        <dbReference type="Proteomes" id="UP000318294"/>
    </source>
</evidence>
<feature type="domain" description="SAM-dependent MTase RsmB/NOP-type" evidence="7">
    <location>
        <begin position="178"/>
        <end position="460"/>
    </location>
</feature>
<organism evidence="8 9">
    <name type="scientific">Tepidimonas charontis</name>
    <dbReference type="NCBI Taxonomy" id="2267262"/>
    <lineage>
        <taxon>Bacteria</taxon>
        <taxon>Pseudomonadati</taxon>
        <taxon>Pseudomonadota</taxon>
        <taxon>Betaproteobacteria</taxon>
        <taxon>Burkholderiales</taxon>
        <taxon>Tepidimonas</taxon>
    </lineage>
</organism>
<dbReference type="PROSITE" id="PS51686">
    <property type="entry name" value="SAM_MT_RSMB_NOP"/>
    <property type="match status" value="1"/>
</dbReference>
<dbReference type="OrthoDB" id="9810297at2"/>
<dbReference type="Pfam" id="PF22458">
    <property type="entry name" value="RsmF-B_ferredox"/>
    <property type="match status" value="1"/>
</dbReference>
<dbReference type="EMBL" id="VJON01000013">
    <property type="protein sequence ID" value="TSE34925.1"/>
    <property type="molecule type" value="Genomic_DNA"/>
</dbReference>
<reference evidence="8 9" key="1">
    <citation type="submission" date="2019-07" db="EMBL/GenBank/DDBJ databases">
        <title>Tepidimonas charontis SPSP-6 draft genome.</title>
        <authorList>
            <person name="Da Costa M.S."/>
            <person name="Froufe H.J.C."/>
            <person name="Egas C."/>
            <person name="Albuquerque L."/>
        </authorList>
    </citation>
    <scope>NUCLEOTIDE SEQUENCE [LARGE SCALE GENOMIC DNA]</scope>
    <source>
        <strain evidence="8 9">SPSP-6</strain>
    </source>
</reference>
<dbReference type="Proteomes" id="UP000318294">
    <property type="component" value="Unassembled WGS sequence"/>
</dbReference>
<gene>
    <name evidence="8" type="primary">rsmB_2</name>
    <name evidence="8" type="ORF">Tchar_01117</name>
</gene>
<feature type="region of interest" description="Disordered" evidence="6">
    <location>
        <begin position="1"/>
        <end position="24"/>
    </location>
</feature>
<evidence type="ECO:0000256" key="5">
    <source>
        <dbReference type="PROSITE-ProRule" id="PRU01023"/>
    </source>
</evidence>
<dbReference type="GO" id="GO:0008173">
    <property type="term" value="F:RNA methyltransferase activity"/>
    <property type="evidence" value="ECO:0007669"/>
    <property type="project" value="InterPro"/>
</dbReference>
<comment type="caution">
    <text evidence="5">Lacks conserved residue(s) required for the propagation of feature annotation.</text>
</comment>
<sequence>MNRSTRASRAGPAGRPHGRDTAPAGAKGLELAARLLQQSLHFRQPPDALLAQALRGPQRLGVRGRAAVGDALFAALRDLPRWHHLRARVRGDAPTPLDVQRLREDIDACGDIVALAWPDDAVPVWGSDDAPQAQRALALRAAAAALAAAPLPDGVRFGLPDWLYQRLRAVVGEALPALADALRAPAPLDLRVNALRAKREAVLSEWCAAGLPAVATPYAPWGIRLPARTPLQTQPAWVWGHVEVQDEGSQLIAALVGARRGETVVDFCAGAGGKTLALGAEMRNTGRLYAFDTVAARLQRLQERVQRAGLTHVHPMALSDESDPRLQRLAGKIDRVLVDAPCSGLGTLRRHPELKWRHDPSTIAQAAALQQRILQAAARLVRPGGRLVYATCSLLPEENEAVAQAFTESTRGRFEPLDACTLLTQARVTDAHSLTEQGALRLWPHVHGTDGFYAVAWQRR</sequence>
<keyword evidence="4 5" id="KW-0694">RNA-binding</keyword>
<dbReference type="AlphaFoldDB" id="A0A554XGG7"/>
<dbReference type="Gene3D" id="3.30.70.1170">
    <property type="entry name" value="Sun protein, domain 3"/>
    <property type="match status" value="1"/>
</dbReference>
<dbReference type="CDD" id="cd02440">
    <property type="entry name" value="AdoMet_MTases"/>
    <property type="match status" value="1"/>
</dbReference>
<name>A0A554XGG7_9BURK</name>
<dbReference type="SUPFAM" id="SSF53335">
    <property type="entry name" value="S-adenosyl-L-methionine-dependent methyltransferases"/>
    <property type="match status" value="1"/>
</dbReference>
<dbReference type="EC" id="2.1.1.176" evidence="8"/>
<dbReference type="InterPro" id="IPR054728">
    <property type="entry name" value="RsmB-like_ferredoxin"/>
</dbReference>
<protein>
    <submittedName>
        <fullName evidence="8">Ribosomal RNA small subunit methyltransferase B</fullName>
        <ecNumber evidence="8">2.1.1.176</ecNumber>
    </submittedName>
</protein>
<keyword evidence="9" id="KW-1185">Reference proteome</keyword>
<dbReference type="Gene3D" id="3.40.50.150">
    <property type="entry name" value="Vaccinia Virus protein VP39"/>
    <property type="match status" value="1"/>
</dbReference>
<comment type="similarity">
    <text evidence="5">Belongs to the class I-like SAM-binding methyltransferase superfamily. RsmB/NOP family.</text>
</comment>
<evidence type="ECO:0000256" key="6">
    <source>
        <dbReference type="SAM" id="MobiDB-lite"/>
    </source>
</evidence>
<feature type="binding site" evidence="5">
    <location>
        <position position="292"/>
    </location>
    <ligand>
        <name>S-adenosyl-L-methionine</name>
        <dbReference type="ChEBI" id="CHEBI:59789"/>
    </ligand>
</feature>
<dbReference type="PANTHER" id="PTHR22807">
    <property type="entry name" value="NOP2 YEAST -RELATED NOL1/NOP2/FMU SUN DOMAIN-CONTAINING"/>
    <property type="match status" value="1"/>
</dbReference>
<comment type="caution">
    <text evidence="8">The sequence shown here is derived from an EMBL/GenBank/DDBJ whole genome shotgun (WGS) entry which is preliminary data.</text>
</comment>
<feature type="active site" description="Nucleophile" evidence="5">
    <location>
        <position position="392"/>
    </location>
</feature>
<dbReference type="InterPro" id="IPR023267">
    <property type="entry name" value="RCMT"/>
</dbReference>
<evidence type="ECO:0000259" key="7">
    <source>
        <dbReference type="PROSITE" id="PS51686"/>
    </source>
</evidence>
<proteinExistence type="inferred from homology"/>
<dbReference type="InterPro" id="IPR001678">
    <property type="entry name" value="MeTrfase_RsmB-F_NOP2_dom"/>
</dbReference>
<dbReference type="GO" id="GO:0001510">
    <property type="term" value="P:RNA methylation"/>
    <property type="evidence" value="ECO:0007669"/>
    <property type="project" value="InterPro"/>
</dbReference>
<dbReference type="PANTHER" id="PTHR22807:SF53">
    <property type="entry name" value="RIBOSOMAL RNA SMALL SUBUNIT METHYLTRANSFERASE B-RELATED"/>
    <property type="match status" value="1"/>
</dbReference>
<dbReference type="Pfam" id="PF01189">
    <property type="entry name" value="Methyltr_RsmB-F"/>
    <property type="match status" value="1"/>
</dbReference>
<dbReference type="RefSeq" id="WP_144328094.1">
    <property type="nucleotide sequence ID" value="NZ_VJON01000013.1"/>
</dbReference>
<evidence type="ECO:0000256" key="4">
    <source>
        <dbReference type="ARBA" id="ARBA00022884"/>
    </source>
</evidence>
<feature type="binding site" evidence="5">
    <location>
        <position position="320"/>
    </location>
    <ligand>
        <name>S-adenosyl-L-methionine</name>
        <dbReference type="ChEBI" id="CHEBI:59789"/>
    </ligand>
</feature>
<dbReference type="PRINTS" id="PR02008">
    <property type="entry name" value="RCMTFAMILY"/>
</dbReference>
<accession>A0A554XGG7</accession>
<keyword evidence="3 5" id="KW-0949">S-adenosyl-L-methionine</keyword>
<keyword evidence="2 5" id="KW-0808">Transferase</keyword>
<dbReference type="InterPro" id="IPR029063">
    <property type="entry name" value="SAM-dependent_MTases_sf"/>
</dbReference>
<evidence type="ECO:0000313" key="8">
    <source>
        <dbReference type="EMBL" id="TSE34925.1"/>
    </source>
</evidence>
<keyword evidence="1 5" id="KW-0489">Methyltransferase</keyword>